<feature type="chain" id="PRO_5012333958" description="Tricarboxylate transporter" evidence="2">
    <location>
        <begin position="25"/>
        <end position="330"/>
    </location>
</feature>
<evidence type="ECO:0000313" key="3">
    <source>
        <dbReference type="EMBL" id="OZI79515.1"/>
    </source>
</evidence>
<reference evidence="4" key="1">
    <citation type="submission" date="2017-05" db="EMBL/GenBank/DDBJ databases">
        <title>Complete and WGS of Bordetella genogroups.</title>
        <authorList>
            <person name="Spilker T."/>
            <person name="Lipuma J."/>
        </authorList>
    </citation>
    <scope>NUCLEOTIDE SEQUENCE [LARGE SCALE GENOMIC DNA]</scope>
    <source>
        <strain evidence="4">AU8256</strain>
    </source>
</reference>
<dbReference type="Gene3D" id="3.40.190.150">
    <property type="entry name" value="Bordetella uptake gene, domain 1"/>
    <property type="match status" value="1"/>
</dbReference>
<dbReference type="InterPro" id="IPR005064">
    <property type="entry name" value="BUG"/>
</dbReference>
<dbReference type="PANTHER" id="PTHR42928">
    <property type="entry name" value="TRICARBOXYLATE-BINDING PROTEIN"/>
    <property type="match status" value="1"/>
</dbReference>
<organism evidence="3 4">
    <name type="scientific">Bordetella genomosp. 2</name>
    <dbReference type="NCBI Taxonomy" id="1983456"/>
    <lineage>
        <taxon>Bacteria</taxon>
        <taxon>Pseudomonadati</taxon>
        <taxon>Pseudomonadota</taxon>
        <taxon>Betaproteobacteria</taxon>
        <taxon>Burkholderiales</taxon>
        <taxon>Alcaligenaceae</taxon>
        <taxon>Bordetella</taxon>
    </lineage>
</organism>
<protein>
    <recommendedName>
        <fullName evidence="5">Tricarboxylate transporter</fullName>
    </recommendedName>
</protein>
<feature type="signal peptide" evidence="2">
    <location>
        <begin position="1"/>
        <end position="24"/>
    </location>
</feature>
<dbReference type="InterPro" id="IPR042100">
    <property type="entry name" value="Bug_dom1"/>
</dbReference>
<comment type="similarity">
    <text evidence="1">Belongs to the UPF0065 (bug) family.</text>
</comment>
<dbReference type="PANTHER" id="PTHR42928:SF1">
    <property type="entry name" value="BLR4371 PROTEIN"/>
    <property type="match status" value="1"/>
</dbReference>
<dbReference type="EMBL" id="NEVT01000003">
    <property type="protein sequence ID" value="OZI79515.1"/>
    <property type="molecule type" value="Genomic_DNA"/>
</dbReference>
<dbReference type="Gene3D" id="3.40.190.10">
    <property type="entry name" value="Periplasmic binding protein-like II"/>
    <property type="match status" value="1"/>
</dbReference>
<accession>A0A261VZK2</accession>
<dbReference type="AlphaFoldDB" id="A0A261VZK2"/>
<dbReference type="Proteomes" id="UP000215633">
    <property type="component" value="Unassembled WGS sequence"/>
</dbReference>
<proteinExistence type="inferred from homology"/>
<keyword evidence="2" id="KW-0732">Signal</keyword>
<comment type="caution">
    <text evidence="3">The sequence shown here is derived from an EMBL/GenBank/DDBJ whole genome shotgun (WGS) entry which is preliminary data.</text>
</comment>
<evidence type="ECO:0000313" key="4">
    <source>
        <dbReference type="Proteomes" id="UP000215633"/>
    </source>
</evidence>
<gene>
    <name evidence="3" type="ORF">CAL24_06190</name>
</gene>
<dbReference type="Pfam" id="PF03401">
    <property type="entry name" value="TctC"/>
    <property type="match status" value="1"/>
</dbReference>
<dbReference type="RefSeq" id="WP_028356325.1">
    <property type="nucleotide sequence ID" value="NZ_NEVT01000003.1"/>
</dbReference>
<evidence type="ECO:0000256" key="1">
    <source>
        <dbReference type="ARBA" id="ARBA00006987"/>
    </source>
</evidence>
<evidence type="ECO:0008006" key="5">
    <source>
        <dbReference type="Google" id="ProtNLM"/>
    </source>
</evidence>
<evidence type="ECO:0000256" key="2">
    <source>
        <dbReference type="SAM" id="SignalP"/>
    </source>
</evidence>
<name>A0A261VZK2_9BORD</name>
<dbReference type="PIRSF" id="PIRSF017082">
    <property type="entry name" value="YflP"/>
    <property type="match status" value="1"/>
</dbReference>
<keyword evidence="4" id="KW-1185">Reference proteome</keyword>
<dbReference type="CDD" id="cd07012">
    <property type="entry name" value="PBP2_Bug_TTT"/>
    <property type="match status" value="1"/>
</dbReference>
<sequence>MNTTSSWSAGLLACAVLAASPVQAQQWQPERPIEFVASAGAGGGTDIFARAIQSVIAKDKLVDTPIIVTNKGGGSGAEAYIYAKGNAGDPYKVYFGTQEVYVLPIASKLSYSVSDVTPVSTMIFDPFLLWVNPESGIKDVPGFVARAKQGGMKVGGARAKEADETLVSLIQKAIGAKFVYIPFRSGSETAVQLAGGHIQANVNNPSESVEQWRAGKQQPLCVFSAERMPGKDKVTATQSWSDIPTCREAGLDVPVFEQPRMMWLAAGTPPEAVAFYRELFRKVSEAPEWQAYVARAAQIPRVISGDALADFVRKDQARYGEIYASNGWAK</sequence>